<dbReference type="SMART" id="SM00849">
    <property type="entry name" value="Lactamase_B"/>
    <property type="match status" value="1"/>
</dbReference>
<proteinExistence type="predicted"/>
<dbReference type="Proteomes" id="UP001200470">
    <property type="component" value="Unassembled WGS sequence"/>
</dbReference>
<comment type="caution">
    <text evidence="6">The sequence shown here is derived from an EMBL/GenBank/DDBJ whole genome shotgun (WGS) entry which is preliminary data.</text>
</comment>
<dbReference type="EMBL" id="JADYTN010000023">
    <property type="protein sequence ID" value="MCF2564424.1"/>
    <property type="molecule type" value="Genomic_DNA"/>
</dbReference>
<sequence length="214" mass="24176">MLNIQRFTCNMLQENCYVVYDETKECVIIDCGAFYPEEHQAISRFIHDNKLTPVHLIATHGHFDHNIGNDVIYKEFGLKIELRIEDQSLIENLADQASSMLGMLLQKEYAPVGHYFTDGETVAFGNHSFTILHTPGHTPGSCVFYCEEEKVAFTGDTLFKQSIGRTDFPGGSYAQMKESLKLLRSLPESTILLCGHGPQTSMADELRSNPYLIY</sequence>
<dbReference type="CDD" id="cd06262">
    <property type="entry name" value="metallo-hydrolase-like_MBL-fold"/>
    <property type="match status" value="1"/>
</dbReference>
<accession>A0ABS9CJR3</accession>
<organism evidence="6 7">
    <name type="scientific">Xylanibacter brevis</name>
    <dbReference type="NCBI Taxonomy" id="83231"/>
    <lineage>
        <taxon>Bacteria</taxon>
        <taxon>Pseudomonadati</taxon>
        <taxon>Bacteroidota</taxon>
        <taxon>Bacteroidia</taxon>
        <taxon>Bacteroidales</taxon>
        <taxon>Prevotellaceae</taxon>
        <taxon>Xylanibacter</taxon>
    </lineage>
</organism>
<evidence type="ECO:0000313" key="6">
    <source>
        <dbReference type="EMBL" id="MCF2564424.1"/>
    </source>
</evidence>
<keyword evidence="2" id="KW-0479">Metal-binding</keyword>
<gene>
    <name evidence="6" type="ORF">I6E12_09905</name>
</gene>
<protein>
    <submittedName>
        <fullName evidence="6">MBL fold metallo-hydrolase</fullName>
    </submittedName>
</protein>
<evidence type="ECO:0000256" key="1">
    <source>
        <dbReference type="ARBA" id="ARBA00001947"/>
    </source>
</evidence>
<evidence type="ECO:0000259" key="5">
    <source>
        <dbReference type="SMART" id="SM00849"/>
    </source>
</evidence>
<evidence type="ECO:0000256" key="3">
    <source>
        <dbReference type="ARBA" id="ARBA00022801"/>
    </source>
</evidence>
<keyword evidence="7" id="KW-1185">Reference proteome</keyword>
<dbReference type="Gene3D" id="3.60.15.10">
    <property type="entry name" value="Ribonuclease Z/Hydroxyacylglutathione hydrolase-like"/>
    <property type="match status" value="1"/>
</dbReference>
<evidence type="ECO:0000256" key="4">
    <source>
        <dbReference type="ARBA" id="ARBA00022833"/>
    </source>
</evidence>
<dbReference type="PANTHER" id="PTHR46233:SF3">
    <property type="entry name" value="HYDROXYACYLGLUTATHIONE HYDROLASE GLOC"/>
    <property type="match status" value="1"/>
</dbReference>
<keyword evidence="3" id="KW-0378">Hydrolase</keyword>
<dbReference type="PANTHER" id="PTHR46233">
    <property type="entry name" value="HYDROXYACYLGLUTATHIONE HYDROLASE GLOC"/>
    <property type="match status" value="1"/>
</dbReference>
<dbReference type="Pfam" id="PF00753">
    <property type="entry name" value="Lactamase_B"/>
    <property type="match status" value="1"/>
</dbReference>
<dbReference type="InterPro" id="IPR001279">
    <property type="entry name" value="Metallo-B-lactamas"/>
</dbReference>
<evidence type="ECO:0000313" key="7">
    <source>
        <dbReference type="Proteomes" id="UP001200470"/>
    </source>
</evidence>
<feature type="domain" description="Metallo-beta-lactamase" evidence="5">
    <location>
        <begin position="13"/>
        <end position="196"/>
    </location>
</feature>
<comment type="cofactor">
    <cofactor evidence="1">
        <name>Zn(2+)</name>
        <dbReference type="ChEBI" id="CHEBI:29105"/>
    </cofactor>
</comment>
<evidence type="ECO:0000256" key="2">
    <source>
        <dbReference type="ARBA" id="ARBA00022723"/>
    </source>
</evidence>
<keyword evidence="4" id="KW-0862">Zinc</keyword>
<dbReference type="RefSeq" id="WP_301638435.1">
    <property type="nucleotide sequence ID" value="NZ_JADYTN010000023.1"/>
</dbReference>
<reference evidence="6 7" key="1">
    <citation type="submission" date="2020-12" db="EMBL/GenBank/DDBJ databases">
        <title>Whole genome sequences of gut porcine anaerobes.</title>
        <authorList>
            <person name="Kubasova T."/>
            <person name="Jahodarova E."/>
            <person name="Rychlik I."/>
        </authorList>
    </citation>
    <scope>NUCLEOTIDE SEQUENCE [LARGE SCALE GENOMIC DNA]</scope>
    <source>
        <strain evidence="6 7">An925</strain>
    </source>
</reference>
<dbReference type="InterPro" id="IPR036866">
    <property type="entry name" value="RibonucZ/Hydroxyglut_hydro"/>
</dbReference>
<dbReference type="SUPFAM" id="SSF56281">
    <property type="entry name" value="Metallo-hydrolase/oxidoreductase"/>
    <property type="match status" value="1"/>
</dbReference>
<dbReference type="InterPro" id="IPR051453">
    <property type="entry name" value="MBL_Glyoxalase_II"/>
</dbReference>
<name>A0ABS9CJR3_9BACT</name>